<accession>A0A0D2PHP3</accession>
<evidence type="ECO:0000313" key="2">
    <source>
        <dbReference type="EMBL" id="KJA28011.1"/>
    </source>
</evidence>
<organism evidence="2 3">
    <name type="scientific">Hypholoma sublateritium (strain FD-334 SS-4)</name>
    <dbReference type="NCBI Taxonomy" id="945553"/>
    <lineage>
        <taxon>Eukaryota</taxon>
        <taxon>Fungi</taxon>
        <taxon>Dikarya</taxon>
        <taxon>Basidiomycota</taxon>
        <taxon>Agaricomycotina</taxon>
        <taxon>Agaricomycetes</taxon>
        <taxon>Agaricomycetidae</taxon>
        <taxon>Agaricales</taxon>
        <taxon>Agaricineae</taxon>
        <taxon>Strophariaceae</taxon>
        <taxon>Hypholoma</taxon>
    </lineage>
</organism>
<sequence>MIANPKIREQTDTPRSEGIPIKLILYALPYAHADKFTLDGQKLSRVPIPMAGGKKADRKSTALPGHLILAEDADAPAEVNIERWCGSCATAQTSVGARRVRRKHHEVAGAPIPPLLFSSSPSKNKNDHIKKSSVSSKTEIGFFTTTNAPDFDTPTPQHGKSFKALTHTAENTLKPDNTEIFNVTAEIGTRICMSAHSALFLGCPSPASVAQHTA</sequence>
<dbReference type="Proteomes" id="UP000054270">
    <property type="component" value="Unassembled WGS sequence"/>
</dbReference>
<feature type="region of interest" description="Disordered" evidence="1">
    <location>
        <begin position="112"/>
        <end position="131"/>
    </location>
</feature>
<evidence type="ECO:0000313" key="3">
    <source>
        <dbReference type="Proteomes" id="UP000054270"/>
    </source>
</evidence>
<reference evidence="3" key="1">
    <citation type="submission" date="2014-04" db="EMBL/GenBank/DDBJ databases">
        <title>Evolutionary Origins and Diversification of the Mycorrhizal Mutualists.</title>
        <authorList>
            <consortium name="DOE Joint Genome Institute"/>
            <consortium name="Mycorrhizal Genomics Consortium"/>
            <person name="Kohler A."/>
            <person name="Kuo A."/>
            <person name="Nagy L.G."/>
            <person name="Floudas D."/>
            <person name="Copeland A."/>
            <person name="Barry K.W."/>
            <person name="Cichocki N."/>
            <person name="Veneault-Fourrey C."/>
            <person name="LaButti K."/>
            <person name="Lindquist E.A."/>
            <person name="Lipzen A."/>
            <person name="Lundell T."/>
            <person name="Morin E."/>
            <person name="Murat C."/>
            <person name="Riley R."/>
            <person name="Ohm R."/>
            <person name="Sun H."/>
            <person name="Tunlid A."/>
            <person name="Henrissat B."/>
            <person name="Grigoriev I.V."/>
            <person name="Hibbett D.S."/>
            <person name="Martin F."/>
        </authorList>
    </citation>
    <scope>NUCLEOTIDE SEQUENCE [LARGE SCALE GENOMIC DNA]</scope>
    <source>
        <strain evidence="3">FD-334 SS-4</strain>
    </source>
</reference>
<dbReference type="AlphaFoldDB" id="A0A0D2PHP3"/>
<proteinExistence type="predicted"/>
<evidence type="ECO:0000256" key="1">
    <source>
        <dbReference type="SAM" id="MobiDB-lite"/>
    </source>
</evidence>
<gene>
    <name evidence="2" type="ORF">HYPSUDRAFT_1091502</name>
</gene>
<protein>
    <submittedName>
        <fullName evidence="2">Uncharacterized protein</fullName>
    </submittedName>
</protein>
<keyword evidence="3" id="KW-1185">Reference proteome</keyword>
<dbReference type="EMBL" id="KN817522">
    <property type="protein sequence ID" value="KJA28011.1"/>
    <property type="molecule type" value="Genomic_DNA"/>
</dbReference>
<name>A0A0D2PHP3_HYPSF</name>